<evidence type="ECO:0000313" key="3">
    <source>
        <dbReference type="Proteomes" id="UP001235744"/>
    </source>
</evidence>
<feature type="domain" description="NAD-dependent epimerase/dehydratase" evidence="1">
    <location>
        <begin position="4"/>
        <end position="211"/>
    </location>
</feature>
<reference evidence="2 3" key="1">
    <citation type="submission" date="2023-03" db="EMBL/GenBank/DDBJ databases">
        <title>Isolation and description of six Streptomyces strains from soil environments, able to metabolize different microbial glucans.</title>
        <authorList>
            <person name="Widen T."/>
            <person name="Larsbrink J."/>
        </authorList>
    </citation>
    <scope>NUCLEOTIDE SEQUENCE [LARGE SCALE GENOMIC DNA]</scope>
    <source>
        <strain evidence="2 3">Alt2</strain>
    </source>
</reference>
<gene>
    <name evidence="2" type="ORF">P8A19_13695</name>
</gene>
<dbReference type="PANTHER" id="PTHR43245">
    <property type="entry name" value="BIFUNCTIONAL POLYMYXIN RESISTANCE PROTEIN ARNA"/>
    <property type="match status" value="1"/>
</dbReference>
<accession>A0ABY9IRY6</accession>
<name>A0ABY9IRY6_9ACTN</name>
<dbReference type="InterPro" id="IPR001509">
    <property type="entry name" value="Epimerase_deHydtase"/>
</dbReference>
<protein>
    <submittedName>
        <fullName evidence="2">NAD-dependent epimerase/dehydratase family protein</fullName>
    </submittedName>
</protein>
<dbReference type="PANTHER" id="PTHR43245:SF13">
    <property type="entry name" value="UDP-D-APIOSE_UDP-D-XYLOSE SYNTHASE 2"/>
    <property type="match status" value="1"/>
</dbReference>
<proteinExistence type="predicted"/>
<dbReference type="Pfam" id="PF01370">
    <property type="entry name" value="Epimerase"/>
    <property type="match status" value="1"/>
</dbReference>
<dbReference type="RefSeq" id="WP_219567525.1">
    <property type="nucleotide sequence ID" value="NZ_CP120988.1"/>
</dbReference>
<dbReference type="EMBL" id="CP120988">
    <property type="protein sequence ID" value="WLQ56431.1"/>
    <property type="molecule type" value="Genomic_DNA"/>
</dbReference>
<evidence type="ECO:0000313" key="2">
    <source>
        <dbReference type="EMBL" id="WLQ56431.1"/>
    </source>
</evidence>
<dbReference type="Proteomes" id="UP001235744">
    <property type="component" value="Chromosome"/>
</dbReference>
<organism evidence="2 3">
    <name type="scientific">Streptomyces poriferorum</name>
    <dbReference type="NCBI Taxonomy" id="2798799"/>
    <lineage>
        <taxon>Bacteria</taxon>
        <taxon>Bacillati</taxon>
        <taxon>Actinomycetota</taxon>
        <taxon>Actinomycetes</taxon>
        <taxon>Kitasatosporales</taxon>
        <taxon>Streptomycetaceae</taxon>
        <taxon>Streptomyces</taxon>
    </lineage>
</organism>
<dbReference type="InterPro" id="IPR050177">
    <property type="entry name" value="Lipid_A_modif_metabolic_enz"/>
</dbReference>
<evidence type="ECO:0000259" key="1">
    <source>
        <dbReference type="Pfam" id="PF01370"/>
    </source>
</evidence>
<sequence>MRLLILGGTEFVGRAVTEAALARGWEITVFHRGRHAPPPGVAELLGDRTEENGLAALAGVAEPGDGTYTWDLVVDTWSGAPSAVRDAARLLSGRAAHYAYVSSRSVYDYPAPAGLPEDGPLVEGASPDADGDVPYAQAKLGGELAVQDAFGDRALMARAGLIIGPWENVGRLPWWLTRIARGGPVLAPGTPDLDLQYIDVRDLAEWLLDASGKGLHGPYNLVSRSGHTTMGGLLNACVRTTGSDAELRWTDAERILAAGVEPWTDLPVWLPPGELYDTLHQGDVSRAYATGLHCRPVEETVADTWAWLCAIGGTAPQRADRPLKGVDPVTEAKLLAG</sequence>
<keyword evidence="3" id="KW-1185">Reference proteome</keyword>